<keyword evidence="1" id="KW-1133">Transmembrane helix</keyword>
<evidence type="ECO:0000256" key="1">
    <source>
        <dbReference type="SAM" id="Phobius"/>
    </source>
</evidence>
<dbReference type="InterPro" id="IPR000866">
    <property type="entry name" value="AhpC/TSA"/>
</dbReference>
<dbReference type="InterPro" id="IPR036249">
    <property type="entry name" value="Thioredoxin-like_sf"/>
</dbReference>
<sequence length="536" mass="61055">MKPVHPLSKPEKILFAILCILAVTVISGSILLLVYPTAKKQVLNQREEEKTEDNFLDDTTSLLPEYCNLNEKIPDISFQDESGKKVSIRDFEGRTTILTFWASWCPDCQKELSVMKELLKTAEKYGDINFLLINRLDHKKETKERASQYLTEQGIDLNTYYDDGLSAYKTLGLHNIPTSLFLDEQGIIRAWSPRQIIETSVLEGYLKDTIEGSGKVTCDFITGNMMDDKGGIHTSYESSREETERSDVLSESQGGMLEFAVLNNNKQLFDKVFSFITGKMNLYGLTAWKISGDMPADSNALLDDFRIVSALIAANQVWGGYEEAIKDYTAAIVRYGVNNGQYVDFYDRKYRQYATRFTLCYGDLKTMSELAKRDETLKEPYEKARKLIEEGRISDSFPLYYSWYNFKTREYERDDLNTAEALVTLLHLAEADMLPKESISWLKKEISGEGIKARYTVEGQPVNGYQYDSTAVYALTAMIAREIGDRDLQGKALKKMEIMRIVNTSYAYHGAFGMTDGTGIIAFDQIMAMLAYEYTR</sequence>
<dbReference type="PROSITE" id="PS50206">
    <property type="entry name" value="RHODANESE_3"/>
    <property type="match status" value="1"/>
</dbReference>
<feature type="domain" description="Rhodanese" evidence="2">
    <location>
        <begin position="144"/>
        <end position="177"/>
    </location>
</feature>
<dbReference type="Gene3D" id="1.50.10.10">
    <property type="match status" value="1"/>
</dbReference>
<dbReference type="PROSITE" id="PS51352">
    <property type="entry name" value="THIOREDOXIN_2"/>
    <property type="match status" value="1"/>
</dbReference>
<organism evidence="4 5">
    <name type="scientific">Lacrimispora xylanolytica</name>
    <dbReference type="NCBI Taxonomy" id="29375"/>
    <lineage>
        <taxon>Bacteria</taxon>
        <taxon>Bacillati</taxon>
        <taxon>Bacillota</taxon>
        <taxon>Clostridia</taxon>
        <taxon>Lachnospirales</taxon>
        <taxon>Lachnospiraceae</taxon>
        <taxon>Lacrimispora</taxon>
    </lineage>
</organism>
<evidence type="ECO:0000313" key="5">
    <source>
        <dbReference type="Proteomes" id="UP001163115"/>
    </source>
</evidence>
<evidence type="ECO:0000313" key="4">
    <source>
        <dbReference type="EMBL" id="WAJ25327.1"/>
    </source>
</evidence>
<dbReference type="Pfam" id="PF00578">
    <property type="entry name" value="AhpC-TSA"/>
    <property type="match status" value="1"/>
</dbReference>
<accession>A0ABY7AF27</accession>
<name>A0ABY7AF27_9FIRM</name>
<dbReference type="SUPFAM" id="SSF52833">
    <property type="entry name" value="Thioredoxin-like"/>
    <property type="match status" value="1"/>
</dbReference>
<dbReference type="Proteomes" id="UP001163115">
    <property type="component" value="Chromosome"/>
</dbReference>
<dbReference type="InterPro" id="IPR008928">
    <property type="entry name" value="6-hairpin_glycosidase_sf"/>
</dbReference>
<dbReference type="EMBL" id="CP113524">
    <property type="protein sequence ID" value="WAJ25327.1"/>
    <property type="molecule type" value="Genomic_DNA"/>
</dbReference>
<keyword evidence="5" id="KW-1185">Reference proteome</keyword>
<dbReference type="PANTHER" id="PTHR42852">
    <property type="entry name" value="THIOL:DISULFIDE INTERCHANGE PROTEIN DSBE"/>
    <property type="match status" value="1"/>
</dbReference>
<evidence type="ECO:0000259" key="2">
    <source>
        <dbReference type="PROSITE" id="PS50206"/>
    </source>
</evidence>
<feature type="domain" description="Thioredoxin" evidence="3">
    <location>
        <begin position="67"/>
        <end position="211"/>
    </location>
</feature>
<reference evidence="4" key="1">
    <citation type="submission" date="2022-11" db="EMBL/GenBank/DDBJ databases">
        <title>Lacrimispora xylanolytica sy1, complete genome.</title>
        <authorList>
            <person name="Choi S."/>
        </authorList>
    </citation>
    <scope>NUCLEOTIDE SEQUENCE</scope>
    <source>
        <strain evidence="4">Sy1</strain>
    </source>
</reference>
<feature type="transmembrane region" description="Helical" evidence="1">
    <location>
        <begin position="12"/>
        <end position="35"/>
    </location>
</feature>
<dbReference type="Gene3D" id="3.40.30.10">
    <property type="entry name" value="Glutaredoxin"/>
    <property type="match status" value="1"/>
</dbReference>
<proteinExistence type="predicted"/>
<dbReference type="PANTHER" id="PTHR42852:SF17">
    <property type="entry name" value="THIOREDOXIN-LIKE PROTEIN HI_1115"/>
    <property type="match status" value="1"/>
</dbReference>
<dbReference type="InterPro" id="IPR013766">
    <property type="entry name" value="Thioredoxin_domain"/>
</dbReference>
<gene>
    <name evidence="4" type="ORF">OW255_07400</name>
</gene>
<keyword evidence="1" id="KW-0472">Membrane</keyword>
<dbReference type="InterPro" id="IPR001763">
    <property type="entry name" value="Rhodanese-like_dom"/>
</dbReference>
<dbReference type="RefSeq" id="WP_268116193.1">
    <property type="nucleotide sequence ID" value="NZ_CP113524.1"/>
</dbReference>
<evidence type="ECO:0000259" key="3">
    <source>
        <dbReference type="PROSITE" id="PS51352"/>
    </source>
</evidence>
<dbReference type="CDD" id="cd02966">
    <property type="entry name" value="TlpA_like_family"/>
    <property type="match status" value="1"/>
</dbReference>
<keyword evidence="1" id="KW-0812">Transmembrane</keyword>
<dbReference type="InterPro" id="IPR050553">
    <property type="entry name" value="Thioredoxin_ResA/DsbE_sf"/>
</dbReference>
<dbReference type="InterPro" id="IPR012341">
    <property type="entry name" value="6hp_glycosidase-like_sf"/>
</dbReference>
<protein>
    <submittedName>
        <fullName evidence="4">TlpA disulfide reductase family protein</fullName>
    </submittedName>
</protein>
<dbReference type="SUPFAM" id="SSF48208">
    <property type="entry name" value="Six-hairpin glycosidases"/>
    <property type="match status" value="1"/>
</dbReference>